<feature type="transmembrane region" description="Helical" evidence="2">
    <location>
        <begin position="7"/>
        <end position="29"/>
    </location>
</feature>
<dbReference type="PANTHER" id="PTHR43739">
    <property type="entry name" value="XYLOGLUCANASE (EUROFUNG)"/>
    <property type="match status" value="1"/>
</dbReference>
<name>A0A1G2L9V0_9BACT</name>
<evidence type="ECO:0000313" key="3">
    <source>
        <dbReference type="EMBL" id="OHA08340.1"/>
    </source>
</evidence>
<protein>
    <recommendedName>
        <fullName evidence="5">Photosynthesis system II assembly factor Ycf48/Hcf136-like domain-containing protein</fullName>
    </recommendedName>
</protein>
<accession>A0A1G2L9V0</accession>
<proteinExistence type="predicted"/>
<dbReference type="InterPro" id="IPR002860">
    <property type="entry name" value="BNR_rpt"/>
</dbReference>
<dbReference type="Gene3D" id="2.130.10.10">
    <property type="entry name" value="YVTN repeat-like/Quinoprotein amine dehydrogenase"/>
    <property type="match status" value="3"/>
</dbReference>
<evidence type="ECO:0000313" key="4">
    <source>
        <dbReference type="Proteomes" id="UP000176705"/>
    </source>
</evidence>
<dbReference type="STRING" id="1802280.A3B37_03725"/>
<evidence type="ECO:0000256" key="2">
    <source>
        <dbReference type="SAM" id="Phobius"/>
    </source>
</evidence>
<dbReference type="InterPro" id="IPR015943">
    <property type="entry name" value="WD40/YVTN_repeat-like_dom_sf"/>
</dbReference>
<dbReference type="Proteomes" id="UP000176705">
    <property type="component" value="Unassembled WGS sequence"/>
</dbReference>
<comment type="caution">
    <text evidence="3">The sequence shown here is derived from an EMBL/GenBank/DDBJ whole genome shotgun (WGS) entry which is preliminary data.</text>
</comment>
<dbReference type="Pfam" id="PF02012">
    <property type="entry name" value="BNR"/>
    <property type="match status" value="1"/>
</dbReference>
<dbReference type="GO" id="GO:0010411">
    <property type="term" value="P:xyloglucan metabolic process"/>
    <property type="evidence" value="ECO:0007669"/>
    <property type="project" value="TreeGrafter"/>
</dbReference>
<evidence type="ECO:0000256" key="1">
    <source>
        <dbReference type="SAM" id="MobiDB-lite"/>
    </source>
</evidence>
<organism evidence="3 4">
    <name type="scientific">Candidatus Sungbacteria bacterium RIFCSPLOWO2_01_FULL_59_16</name>
    <dbReference type="NCBI Taxonomy" id="1802280"/>
    <lineage>
        <taxon>Bacteria</taxon>
        <taxon>Candidatus Sungiibacteriota</taxon>
    </lineage>
</organism>
<feature type="compositionally biased region" description="Pro residues" evidence="1">
    <location>
        <begin position="41"/>
        <end position="52"/>
    </location>
</feature>
<gene>
    <name evidence="3" type="ORF">A3B37_03725</name>
</gene>
<keyword evidence="2" id="KW-1133">Transmembrane helix</keyword>
<dbReference type="EMBL" id="MHQS01000018">
    <property type="protein sequence ID" value="OHA08340.1"/>
    <property type="molecule type" value="Genomic_DNA"/>
</dbReference>
<reference evidence="3 4" key="1">
    <citation type="journal article" date="2016" name="Nat. Commun.">
        <title>Thousands of microbial genomes shed light on interconnected biogeochemical processes in an aquifer system.</title>
        <authorList>
            <person name="Anantharaman K."/>
            <person name="Brown C.T."/>
            <person name="Hug L.A."/>
            <person name="Sharon I."/>
            <person name="Castelle C.J."/>
            <person name="Probst A.J."/>
            <person name="Thomas B.C."/>
            <person name="Singh A."/>
            <person name="Wilkins M.J."/>
            <person name="Karaoz U."/>
            <person name="Brodie E.L."/>
            <person name="Williams K.H."/>
            <person name="Hubbard S.S."/>
            <person name="Banfield J.F."/>
        </authorList>
    </citation>
    <scope>NUCLEOTIDE SEQUENCE [LARGE SCALE GENOMIC DNA]</scope>
</reference>
<dbReference type="AlphaFoldDB" id="A0A1G2L9V0"/>
<keyword evidence="2" id="KW-0472">Membrane</keyword>
<dbReference type="SUPFAM" id="SSF110296">
    <property type="entry name" value="Oligoxyloglucan reducing end-specific cellobiohydrolase"/>
    <property type="match status" value="2"/>
</dbReference>
<evidence type="ECO:0008006" key="5">
    <source>
        <dbReference type="Google" id="ProtNLM"/>
    </source>
</evidence>
<dbReference type="PANTHER" id="PTHR43739:SF5">
    <property type="entry name" value="EXO-ALPHA-SIALIDASE"/>
    <property type="match status" value="1"/>
</dbReference>
<feature type="region of interest" description="Disordered" evidence="1">
    <location>
        <begin position="35"/>
        <end position="71"/>
    </location>
</feature>
<dbReference type="InterPro" id="IPR052025">
    <property type="entry name" value="Xyloglucanase_GH74"/>
</dbReference>
<keyword evidence="2" id="KW-0812">Transmembrane</keyword>
<sequence>MSTRTTVIVFVVLFALGVLLIVVLPFFYFSDSGSGGAGTPPSAPSGTPPPTPSDENASPTDRGLFRSDDGGKTWQQKTWVEGGNESIASFRVNRLAVHPTRPETLFLATNGNGLWMNDSRGDLWAPVRDQAGVLQDHADVEGIAVNPSDPDEWYVAVYQNRRGRLLRSTDGGGSFAEVYATPVERFGVFDVFYDRGRGSITIATGQGGLFESTDQGGTWRTVRWFADGLTAFFVNPLRLDTRFAVSSKGSLFRTMDRGETWVDVTPSFKKFRGALENQHWVMDRAGGLYLGSAYGLLRSRDNAGTFASPPLIIPGGDAVSVIAVAIDPRNRRDIVVSTASQMYRSFDDGETWSILPPPSSLRVTHIAFDPSAANTLYAVVAP</sequence>